<feature type="binding site" evidence="1">
    <location>
        <position position="89"/>
    </location>
    <ligand>
        <name>Mg(2+)</name>
        <dbReference type="ChEBI" id="CHEBI:18420"/>
        <label>1</label>
        <note>catalytic</note>
    </ligand>
</feature>
<protein>
    <submittedName>
        <fullName evidence="2">Inositol monophosphatase</fullName>
    </submittedName>
</protein>
<dbReference type="Pfam" id="PF00459">
    <property type="entry name" value="Inositol_P"/>
    <property type="match status" value="1"/>
</dbReference>
<feature type="binding site" evidence="1">
    <location>
        <position position="227"/>
    </location>
    <ligand>
        <name>Mg(2+)</name>
        <dbReference type="ChEBI" id="CHEBI:18420"/>
        <label>1</label>
        <note>catalytic</note>
    </ligand>
</feature>
<dbReference type="GO" id="GO:0046872">
    <property type="term" value="F:metal ion binding"/>
    <property type="evidence" value="ECO:0007669"/>
    <property type="project" value="UniProtKB-KW"/>
</dbReference>
<evidence type="ECO:0000256" key="1">
    <source>
        <dbReference type="PIRSR" id="PIRSR600760-2"/>
    </source>
</evidence>
<dbReference type="SUPFAM" id="SSF56655">
    <property type="entry name" value="Carbohydrate phosphatase"/>
    <property type="match status" value="1"/>
</dbReference>
<feature type="binding site" evidence="1">
    <location>
        <position position="90"/>
    </location>
    <ligand>
        <name>Mg(2+)</name>
        <dbReference type="ChEBI" id="CHEBI:18420"/>
        <label>2</label>
    </ligand>
</feature>
<dbReference type="InterPro" id="IPR000760">
    <property type="entry name" value="Inositol_monophosphatase-like"/>
</dbReference>
<dbReference type="AlphaFoldDB" id="A0A7J3ZJ11"/>
<dbReference type="PRINTS" id="PR00377">
    <property type="entry name" value="IMPHPHTASES"/>
</dbReference>
<accession>A0A7J3ZJ11</accession>
<dbReference type="PANTHER" id="PTHR20854">
    <property type="entry name" value="INOSITOL MONOPHOSPHATASE"/>
    <property type="match status" value="1"/>
</dbReference>
<comment type="caution">
    <text evidence="2">The sequence shown here is derived from an EMBL/GenBank/DDBJ whole genome shotgun (WGS) entry which is preliminary data.</text>
</comment>
<dbReference type="Gene3D" id="3.40.190.80">
    <property type="match status" value="1"/>
</dbReference>
<comment type="cofactor">
    <cofactor evidence="1">
        <name>Mg(2+)</name>
        <dbReference type="ChEBI" id="CHEBI:18420"/>
    </cofactor>
</comment>
<proteinExistence type="predicted"/>
<evidence type="ECO:0000313" key="2">
    <source>
        <dbReference type="EMBL" id="HHQ79852.1"/>
    </source>
</evidence>
<name>A0A7J3ZJ11_9CREN</name>
<gene>
    <name evidence="2" type="ORF">ENM78_00070</name>
</gene>
<feature type="binding site" evidence="1">
    <location>
        <position position="87"/>
    </location>
    <ligand>
        <name>Mg(2+)</name>
        <dbReference type="ChEBI" id="CHEBI:18420"/>
        <label>1</label>
        <note>catalytic</note>
    </ligand>
</feature>
<keyword evidence="1" id="KW-0479">Metal-binding</keyword>
<organism evidence="2">
    <name type="scientific">Fervidicoccus fontis</name>
    <dbReference type="NCBI Taxonomy" id="683846"/>
    <lineage>
        <taxon>Archaea</taxon>
        <taxon>Thermoproteota</taxon>
        <taxon>Thermoprotei</taxon>
        <taxon>Fervidicoccales</taxon>
        <taxon>Fervidicoccaceae</taxon>
        <taxon>Fervidicoccus</taxon>
    </lineage>
</organism>
<dbReference type="GO" id="GO:0008934">
    <property type="term" value="F:inositol monophosphate 1-phosphatase activity"/>
    <property type="evidence" value="ECO:0007669"/>
    <property type="project" value="TreeGrafter"/>
</dbReference>
<reference evidence="2" key="1">
    <citation type="journal article" date="2020" name="mSystems">
        <title>Genome- and Community-Level Interaction Insights into Carbon Utilization and Element Cycling Functions of Hydrothermarchaeota in Hydrothermal Sediment.</title>
        <authorList>
            <person name="Zhou Z."/>
            <person name="Liu Y."/>
            <person name="Xu W."/>
            <person name="Pan J."/>
            <person name="Luo Z.H."/>
            <person name="Li M."/>
        </authorList>
    </citation>
    <scope>NUCLEOTIDE SEQUENCE [LARGE SCALE GENOMIC DNA]</scope>
    <source>
        <strain evidence="2">SpSt-1116</strain>
    </source>
</reference>
<dbReference type="Gene3D" id="3.30.540.10">
    <property type="entry name" value="Fructose-1,6-Bisphosphatase, subunit A, domain 1"/>
    <property type="match status" value="1"/>
</dbReference>
<feature type="binding site" evidence="1">
    <location>
        <position position="70"/>
    </location>
    <ligand>
        <name>Mg(2+)</name>
        <dbReference type="ChEBI" id="CHEBI:18420"/>
        <label>1</label>
        <note>catalytic</note>
    </ligand>
</feature>
<dbReference type="EMBL" id="DRZC01000004">
    <property type="protein sequence ID" value="HHQ79852.1"/>
    <property type="molecule type" value="Genomic_DNA"/>
</dbReference>
<dbReference type="PANTHER" id="PTHR20854:SF4">
    <property type="entry name" value="INOSITOL-1-MONOPHOSPHATASE-RELATED"/>
    <property type="match status" value="1"/>
</dbReference>
<dbReference type="GO" id="GO:0007165">
    <property type="term" value="P:signal transduction"/>
    <property type="evidence" value="ECO:0007669"/>
    <property type="project" value="TreeGrafter"/>
</dbReference>
<sequence length="288" mass="31960">MSTYTSRELRRLSLRIAGEAAGFLRDLREDEGEVLERLPGRDTTKADWEAEGYIIDLLKQEGIRGLVVTEERGVLELGSDDITVVVDPLDGSTNYVLGIPWCAVSIGFAPKRSQARLSDVVAGAIHSVFLHVPYSFSRGEGVFVGEERVERSMVQDNFRRTGRNTIILYLDFVEELQKVEALLQAMRREHGVMKARCLGSASLELAMVAIGRVGYFIDLRPVLRNVDVAVAFGLLRELGGAYSNTCGEPIDVGLDRVYRIESVIATSRSEDLGAVRRLLTNTAWRRVG</sequence>
<dbReference type="GO" id="GO:0006020">
    <property type="term" value="P:inositol metabolic process"/>
    <property type="evidence" value="ECO:0007669"/>
    <property type="project" value="TreeGrafter"/>
</dbReference>
<keyword evidence="1" id="KW-0460">Magnesium</keyword>